<name>A0A830CYY7_9LAMI</name>
<evidence type="ECO:0000313" key="19">
    <source>
        <dbReference type="Proteomes" id="UP000653305"/>
    </source>
</evidence>
<dbReference type="Gene3D" id="3.30.60.90">
    <property type="match status" value="1"/>
</dbReference>
<evidence type="ECO:0000313" key="18">
    <source>
        <dbReference type="EMBL" id="GFQ01084.1"/>
    </source>
</evidence>
<evidence type="ECO:0000256" key="1">
    <source>
        <dbReference type="ARBA" id="ARBA00004141"/>
    </source>
</evidence>
<evidence type="ECO:0000256" key="12">
    <source>
        <dbReference type="PROSITE-ProRule" id="PRU00228"/>
    </source>
</evidence>
<dbReference type="SUPFAM" id="SSF57850">
    <property type="entry name" value="RING/U-box"/>
    <property type="match status" value="1"/>
</dbReference>
<dbReference type="InterPro" id="IPR045189">
    <property type="entry name" value="UBR4-like"/>
</dbReference>
<evidence type="ECO:0000256" key="11">
    <source>
        <dbReference type="ARBA" id="ARBA00070858"/>
    </source>
</evidence>
<dbReference type="InterPro" id="IPR000433">
    <property type="entry name" value="Znf_ZZ"/>
</dbReference>
<dbReference type="PANTHER" id="PTHR21725">
    <property type="entry name" value="E3 UBIQUITIN-PROTEIN LIGASE UBR4"/>
    <property type="match status" value="1"/>
</dbReference>
<evidence type="ECO:0000256" key="15">
    <source>
        <dbReference type="SAM" id="MobiDB-lite"/>
    </source>
</evidence>
<dbReference type="PROSITE" id="PS50135">
    <property type="entry name" value="ZF_ZZ_2"/>
    <property type="match status" value="1"/>
</dbReference>
<feature type="region of interest" description="Disordered" evidence="15">
    <location>
        <begin position="5066"/>
        <end position="5086"/>
    </location>
</feature>
<evidence type="ECO:0000256" key="9">
    <source>
        <dbReference type="ARBA" id="ARBA00023136"/>
    </source>
</evidence>
<keyword evidence="19" id="KW-1185">Reference proteome</keyword>
<comment type="subcellular location">
    <subcellularLocation>
        <location evidence="1">Membrane</location>
        <topology evidence="1">Multi-pass membrane protein</topology>
    </subcellularLocation>
</comment>
<feature type="region of interest" description="Disordered" evidence="15">
    <location>
        <begin position="1594"/>
        <end position="1614"/>
    </location>
</feature>
<dbReference type="CDD" id="cd19681">
    <property type="entry name" value="UBR-box_BIG_like"/>
    <property type="match status" value="1"/>
</dbReference>
<keyword evidence="5" id="KW-0479">Metal-binding</keyword>
<feature type="compositionally biased region" description="Acidic residues" evidence="15">
    <location>
        <begin position="1775"/>
        <end position="1787"/>
    </location>
</feature>
<dbReference type="GO" id="GO:0005829">
    <property type="term" value="C:cytosol"/>
    <property type="evidence" value="ECO:0007669"/>
    <property type="project" value="TreeGrafter"/>
</dbReference>
<sequence length="5204" mass="578769">MSVGRVFGKERKNSWKITSKLFEIAKEFLQDSVGVIGKNAKKNKNKYKLTSNASLCIFPRTRITLPPSLSKPFPNLFLDSLLTLNFNRESSLLLSDQLPNELLLIAHIYAYLSVMAEEIAALVTALSSDDFSQKLRSDASASVLRIGFEKLHSLLRQSVKPVDFNYCGDDGKAGSNLGLEVWDQAQIHALACVSLAVVKAIRSLSIEQVEPVAVAVVQQSMEFALCYLEKWIGRNDDTTLQNIMLQLLELLLVDGASKEIDVSQSCPTNAHVDLLPTVADKDDTVKWQDNVECSLKGSTCSQGKEADDHLLMALISECVQVDIVNPVMVRQSFPCNVNTLSTLFQHWAVVHLRCIHRLILLCKELLNIPVSFDDKQACLNLRRRLSNCVRIFKLLGSLTKENSYVDSDNKLLQSAASFVDVLPTLYRAGVEFANTNAVVDSSYESLAVHFLEEFLRAMQATFCRNYVFQNIQACAVASILHNLDFDVWSLNKSFSNHKLPLAYSPRLVVFVLKLISDIKDQAHYIFELGDLNTGCTDSTELDYPSCHVRGEKVLLLKKHTIDELLGIIFPASVQWLDNLIHLVFYLHSEGTKLRPILERSCSSGTKASVTSEVETVVCHDDEALFGDLFSEASRSVGSTDGCEQSNAAPSSSFSNMPFEAATEVLNFLKKCVFSPQWNPLVYQDACQKLSGNHIDILLSLLKCQGYYPEDRTCDNTLNLHEERKFGNVHKFCFELLQKLVLLRAFSEPLEESLVDKILVVENGAYVYNDQVLALLAHILVSRVGLAGSRLRSRIYEMFVKFIHQKAKTVCSMCPGLNEIVEILPSLFHIEILLIGFHLSSEEERAVLANVMLQSLGTSDFPQAGSDSVQLSCWALLISRLILVLRHMIYHPRACPSSLLSDFRTKLKEAPELRMRSSSNYLSSWTAFTLEDMMSSDETPANISLLHQLIDITPLPASLCGSSGDWLGLIWEELCSSFSQILGCWNGRKAANTDDLILERYLFVLCWDITIGGSSSKHWQVLLSGLKIPNTLNIKNFLYVSHYILGQHVSSNECIDIPDLVLSLLQQLHGSLMSEDVGELGWDFFRIGSWLSFVLSLLSMGTQGNDDKNSLSTAVPTLPDATAEDAEFLNITRCLAYNSFSGDQVAMLIKVLSSLLKRYLWIYQKALASIFENGHHSANKSFPLLLLGNADLDKNMQDEFSEKMGIGTCLLSSLYELPLKLGKIVERFAPGVRSRVFWEAVLHGFPLHLQLGSEILSSCILNMKGIVISLGGLFEIRASRGIKWEEKEVSGEIFESILAIKCDKVFENLKGQCEAISQSLKMGAEGPDYSSLFIMKRMEEFLKGMDKGEDVDRSIDECVVVKMVDMANSLAGDPSKTGAFKLFLSMEDNSEKIMNFHGSLQGNILVLFDALDYCHSESVNVKVLNFFTDLLSGDYPVVKHNLQTKFVEMDLASLLKWLEVRLLGSVTDTPNGVSAKGTSVSVTVRDSTMKFLTSLLTPASDLLQELHFHLHQAMLLSLDNAFSLFDFNAARSYYNFIVQLSKGEMLIKSLMQKTVVLIEKLAGDEQLLQGLKYLMGFLTSIVSDCASPGCTVEKPSGKTFSSSSSGLGSLSSRTLGSRRNAEDLIPSANRSASLDCDATSVDDDEDDGTSDGELGSIDKDEEEDSNSEKALASKVCTFTSSGSNFMEQHWYFCYTCDLTVSKGCCSVCANVCHRGHRVVYSRSSRFFCDCGAGGVRGSSCQCLKPRKYTGGNSAPIRSAGNFQSFLSPTENGDQLPDSDSDVDDDTPTDLDNSTRLFLPKEVQDRMPVLLDELEVECHILGVCSSLLPYITGRRDSNMMRDKKVTLSEDKVLHYSNDLLQLKKAYKSGSLDLKIKADYSNAKELKTHLTNGSLVKSLLSVSARGRLAVGEGDKVAIFDVGQLIGQATIAPVTADKTNVKPLSKNVVRFEIVHLLFNPLVENYLVVAGYEDCQVLTVNHRGEVIDRLAIELALQGAYIRRVEWVPGSQVQLMVVTNRFVKIYDLSQDSISPVHYVTLPNGMIVDATLLVASLGRTFLIVLSESGSLYRLELSMKANVGSRPLKEIIQVEGRNKPAKGSSLYFLPTHKLLFLSYQDGSTLIGRLNPDATSVVEVSAVYENDLNSKLRPAGLHRWKELLGGSGLFVCYSNLKSNGILAISLGQHEVLAQNLRHTGGSTSPLVGVTAYRPLSKDKIHCLILHDDGSLQIYSHIPAGLDTGVDLMADKVKKLGSGILKNKAYGGAKPEFPLDFFEKTVCITQDVKFSGDAIRNNDSEAAKQTLASEDGFLEGPNTTGFKITVSNSNPDIVMVGFRLHVGNTSASHIPSEIAIFQRVIKLDEGMRSWYDIPFTVAESLLADEEFTISIGRTFSGSALPRIDSLEVYGRAKDEFGWKEKMDAILDMEARLLGCNSWSTVSARKSRAAQSASVQEQVVADGLKLLSRIYLLSKPQGSSNTGEVKVEQSNLKCKQVLETIFESDREPLLQAAASRVLQSVLPRREIYYQVKDTMRLNGVVKSTNALLSKLGMGELTAEWIIEEFTSQMRTVSKIALHRRSNLANFLETNGSDVVDGLMEVLWGILDVEQPDTLTMNNMVISSVELIYCYAECLALHGKDVGVQAVTPAVTLLKKLLFSTNEAVQTSSSLAISSRLLQVPFPKQTMLGVDDVTESATSVSLRADATSATTGNNPILVEEDSITSSVQYCCDGCSTVPILRRRWHCTVCPDFDLCEACYEILDAERLLPPHSRDHPMTAIPIEVETFSGDGNEIHLSTDDLSESNLLPAGGGINMQSSAPSIHELGPSESGEFSTSAVDPVTISASKRAVNSLLLSELLEQLKGWMDTTSGVQAIPVMQLFYRLSSAIGGPFVDSTEVESLNLEKLIKWFIDEMKVNKPFAARTRSSFGEVMILVFMFFTLMIRNWNQPGTDVTVSKSGGTSDTQDRTSIQISPSMLLSSSSTSDGPERSDLTSCLNRACGFLRQQVFINYLMDILQQLVHVFKSPSVSAETHGMSPGSGCGALLTVRRELPAGNFSPFFSDSYAKSRRSDMFADYHRLLLENTFRLLYCLIRPEKHDKGGEKEKTYKISSGKDLKLDAYQDVLCSYINNPHTTFVRRYARRLFLHVCGSKTHYYSIRDTWQFSNELKKLYKHINKSGGFQSSISYERSVKIVKCLSTIAEVSAARPRNWQKYCSRHGDVLPFLMNGVFSFGEECVTQAMKLLNLAFYTGKDANHSSQKAEGGDGGTSSNKFGAQDSKKKKKGEEGTESPMEKSYMDMEQVLSVFTDRGDDCLRQFIDTFLLEWNSSTVRGEAKCVLLGAWHHGKQLFKETMLTALLQKVKHLPLYGQNVIEYTELVTCLLGKSPDSTLKQQNNEILDKCLTSDVVKCIFETLHSQNELLANHPNSRIYNTLSGLVEFDGYYLESEPCVACSSPEVPYSRMKLESLKSETKFTDNRIIVKCTGSYTIQSVTMNVHDARKSKSVKVLNLYYNNRPVADLSELKNNWSLWKRAKICHLAFNQTELKVDFPIPITACNFMIELDSFYENLQALSLEPLQCPRCSRPVTDKHGICSNCHENAYQCRQCRNINYENLDSFLCNECGYSKYGRFEFNFMAKPSFTFDSMENDEDMKRGLAAIESESENAHRRYQQLLGFKKPLLKIVSSIGENEMDSQQKDSVQQMMVSLPGPSCKINRKIALLGVLYGEKCKAAFDSVSKSVQTLQGLRRVLMSYLHQKHSDNLAAASRFVVSRSPNSCYGCASTFVTQCLEILQVLSKHPSSKKQLVASGILRELFENNIHQGPKTARVQARAALCAFSEADVNAVTELNSLLQKKVLYCLEHHRSMDIALATREELMLLSDVCSLADEFWESRLRIVFQLLFRSIKLGAKHPAISEHVILPCLKIISQACTPPKPDAVDKEPATGRPGSVSLLKDEKSSYESGSSGPVNANRSLPESSDKNWDGSSESQDIQLLSYSEWEKGASYLDFVRRQYKVSQAVRVGQKSRPQRFDYLAMKYALRWKRRSCKTTQSEIKLFELGSWVTELILSACSQSIRSEMCMLINLLCGQSSSRRFRLLNLLMSLLSATLSSGENSAEYFELLFRMIDSEDARIFLTVRGCLTTICKLIMREVNNVESLERSLHIDISQGFILHKLIELLGKFLEVPNIRARFMREQLLSDVLEALIVIRGLIVQKTKLISDCNRLLKDLLDSLLLESTENKRQFIQACIGGLQIHGEDKKGRNSMFILEQLCNLICPSKPEPVYLLILNKAHTQEEFIRGSMTKNPYSSAEVGPLMRDVKNKICLQLDLLGLVEDDYGMELLVAGNIISLDLSIAQVYELVWKKSNSQSTNLAAGTAFLSANAAATSNRDCPPMTVTYRLQGLDGEATEPMIKELDEDREESQDPEVEFAITGAVRECGGLEILLSLVQRLRDDLKSNQEQLVAVLNLLMLCCKTRENRRALLRLGALGLLLETARRAFSVDAMEPAEGILLIVESLSLEANESDNINVMPGVFTVSSEDTGSSEQAKKIVLMFLERLSHPSGLKKSTKQQRNTEMVARILPYLTYGEPAAMEVLVQHFDPYLQDWSEFDRLQKQYEDNPKDEKITQQAAKQKFALENFVRVSESLKASSCGDRLKDIILEKGITGVAVGHLKVCFACTGEPGFRSSNDWASGLKLPSVPFILSMLRGLSMGHLATQRCIDEEGILPLLHALESVPGENEIGAKAENLLDTLTDKEGTDNGYLAEKVRQLRHATRDEMRRRALKKREQLLKGLGMRQELTSDGGERIVVSQPVLEGFEDVEDEEEDGLACMVCREGYQLRPTDLMGAYTYSKRVNLGVGSSGNGRGDCVYTTVSHFNIIHFQCHQEAKRADAALKNPKKEWDGAALRNNETLCNNLFPLRGPSVPMGQYIRYVDQYWDYLNALGRADGSRLRLLTYDIVLMLARFATGASFSADSRGGGKESNSKFLPFMIQMARHLLDHDSSQRNNLTKSIATYLSSPTPDMKVSTSSSPGPPTTQPSTGTEETVQFMMVSSLLSESYESWLQHRRTFLQRGIYHAYMQRHGRSAQRNPPTTVGPAGDAGTPDELFSTVQPMLVYTGLIEQLQCYFKGKGGGSSKAETPEGEDESKKLEAWEVVMKERLLNVKDMVSFSKELLTWLDDMTSATDLQESFDVIGALSDVLGSGYTRCEDFVYASINLGKN</sequence>
<dbReference type="GO" id="GO:0009926">
    <property type="term" value="P:auxin polar transport"/>
    <property type="evidence" value="ECO:0007669"/>
    <property type="project" value="TreeGrafter"/>
</dbReference>
<feature type="zinc finger region" description="UBR-type" evidence="13">
    <location>
        <begin position="1673"/>
        <end position="1744"/>
    </location>
</feature>
<dbReference type="Pfam" id="PF24079">
    <property type="entry name" value="UBR4"/>
    <property type="match status" value="1"/>
</dbReference>
<dbReference type="PROSITE" id="PS01357">
    <property type="entry name" value="ZF_ZZ_1"/>
    <property type="match status" value="1"/>
</dbReference>
<keyword evidence="3" id="KW-0217">Developmental protein</keyword>
<keyword evidence="7" id="KW-0862">Zinc</keyword>
<dbReference type="OrthoDB" id="30336at2759"/>
<dbReference type="GO" id="GO:0016020">
    <property type="term" value="C:membrane"/>
    <property type="evidence" value="ECO:0007669"/>
    <property type="project" value="UniProtKB-SubCell"/>
</dbReference>
<dbReference type="GO" id="GO:0008270">
    <property type="term" value="F:zinc ion binding"/>
    <property type="evidence" value="ECO:0007669"/>
    <property type="project" value="UniProtKB-KW"/>
</dbReference>
<feature type="domain" description="ZZ-type" evidence="16">
    <location>
        <begin position="2714"/>
        <end position="2773"/>
    </location>
</feature>
<evidence type="ECO:0000256" key="14">
    <source>
        <dbReference type="PROSITE-ProRule" id="PRU01388"/>
    </source>
</evidence>
<evidence type="ECO:0000256" key="10">
    <source>
        <dbReference type="ARBA" id="ARBA00023294"/>
    </source>
</evidence>
<feature type="compositionally biased region" description="Polar residues" evidence="15">
    <location>
        <begin position="3945"/>
        <end position="3961"/>
    </location>
</feature>
<dbReference type="SUPFAM" id="SSF101908">
    <property type="entry name" value="Putative isomerase YbhE"/>
    <property type="match status" value="1"/>
</dbReference>
<evidence type="ECO:0000256" key="8">
    <source>
        <dbReference type="ARBA" id="ARBA00022989"/>
    </source>
</evidence>
<dbReference type="GO" id="GO:0009734">
    <property type="term" value="P:auxin-activated signaling pathway"/>
    <property type="evidence" value="ECO:0007669"/>
    <property type="project" value="UniProtKB-KW"/>
</dbReference>
<dbReference type="CDD" id="cd02249">
    <property type="entry name" value="ZZ"/>
    <property type="match status" value="1"/>
</dbReference>
<dbReference type="SMART" id="SM00291">
    <property type="entry name" value="ZnF_ZZ"/>
    <property type="match status" value="1"/>
</dbReference>
<evidence type="ECO:0000259" key="17">
    <source>
        <dbReference type="PROSITE" id="PS51157"/>
    </source>
</evidence>
<dbReference type="SMART" id="SM00396">
    <property type="entry name" value="ZnF_UBR1"/>
    <property type="match status" value="1"/>
</dbReference>
<dbReference type="InterPro" id="IPR025704">
    <property type="entry name" value="E3_Ub_ligase_UBR4_C"/>
</dbReference>
<feature type="compositionally biased region" description="Basic and acidic residues" evidence="15">
    <location>
        <begin position="3270"/>
        <end position="3281"/>
    </location>
</feature>
<dbReference type="Pfam" id="PF00569">
    <property type="entry name" value="ZZ"/>
    <property type="match status" value="1"/>
</dbReference>
<dbReference type="InterPro" id="IPR016024">
    <property type="entry name" value="ARM-type_fold"/>
</dbReference>
<dbReference type="PANTHER" id="PTHR21725:SF1">
    <property type="entry name" value="E3 UBIQUITIN-PROTEIN LIGASE UBR4"/>
    <property type="match status" value="1"/>
</dbReference>
<feature type="domain" description="UBR-type" evidence="17">
    <location>
        <begin position="1673"/>
        <end position="1744"/>
    </location>
</feature>
<evidence type="ECO:0000256" key="5">
    <source>
        <dbReference type="ARBA" id="ARBA00022723"/>
    </source>
</evidence>
<evidence type="ECO:0000256" key="7">
    <source>
        <dbReference type="ARBA" id="ARBA00022833"/>
    </source>
</evidence>
<feature type="region of interest" description="Disordered" evidence="15">
    <location>
        <begin position="1767"/>
        <end position="1792"/>
    </location>
</feature>
<proteinExistence type="inferred from homology"/>
<keyword evidence="4" id="KW-0812">Transmembrane</keyword>
<dbReference type="InterPro" id="IPR003126">
    <property type="entry name" value="Znf_UBR"/>
</dbReference>
<keyword evidence="9" id="KW-0472">Membrane</keyword>
<dbReference type="FunFam" id="3.30.60.90:FF:000010">
    <property type="entry name" value="auxin transport protein BIG"/>
    <property type="match status" value="1"/>
</dbReference>
<dbReference type="SUPFAM" id="SSF48371">
    <property type="entry name" value="ARM repeat"/>
    <property type="match status" value="2"/>
</dbReference>
<evidence type="ECO:0000256" key="13">
    <source>
        <dbReference type="PROSITE-ProRule" id="PRU00508"/>
    </source>
</evidence>
<dbReference type="Pfam" id="PF13764">
    <property type="entry name" value="E3_UbLigase_R4"/>
    <property type="match status" value="1"/>
</dbReference>
<evidence type="ECO:0000256" key="6">
    <source>
        <dbReference type="ARBA" id="ARBA00022771"/>
    </source>
</evidence>
<dbReference type="PROSITE" id="PS51157">
    <property type="entry name" value="ZF_UBR"/>
    <property type="match status" value="1"/>
</dbReference>
<keyword evidence="6 12" id="KW-0863">Zinc-finger</keyword>
<keyword evidence="8" id="KW-1133">Transmembrane helix</keyword>
<dbReference type="GO" id="GO:0009506">
    <property type="term" value="C:plasmodesma"/>
    <property type="evidence" value="ECO:0007669"/>
    <property type="project" value="TreeGrafter"/>
</dbReference>
<feature type="region of interest" description="Disordered" evidence="15">
    <location>
        <begin position="3243"/>
        <end position="3281"/>
    </location>
</feature>
<gene>
    <name evidence="18" type="ORF">PHJA_002252300</name>
</gene>
<comment type="caution">
    <text evidence="18">The sequence shown here is derived from an EMBL/GenBank/DDBJ whole genome shotgun (WGS) entry which is preliminary data.</text>
</comment>
<organism evidence="18 19">
    <name type="scientific">Phtheirospermum japonicum</name>
    <dbReference type="NCBI Taxonomy" id="374723"/>
    <lineage>
        <taxon>Eukaryota</taxon>
        <taxon>Viridiplantae</taxon>
        <taxon>Streptophyta</taxon>
        <taxon>Embryophyta</taxon>
        <taxon>Tracheophyta</taxon>
        <taxon>Spermatophyta</taxon>
        <taxon>Magnoliopsida</taxon>
        <taxon>eudicotyledons</taxon>
        <taxon>Gunneridae</taxon>
        <taxon>Pentapetalae</taxon>
        <taxon>asterids</taxon>
        <taxon>lamiids</taxon>
        <taxon>Lamiales</taxon>
        <taxon>Orobanchaceae</taxon>
        <taxon>Orobanchaceae incertae sedis</taxon>
        <taxon>Phtheirospermum</taxon>
    </lineage>
</organism>
<keyword evidence="10" id="KW-0927">Auxin signaling pathway</keyword>
<protein>
    <recommendedName>
        <fullName evidence="11">Auxin transport protein BIG</fullName>
    </recommendedName>
</protein>
<evidence type="ECO:0000256" key="2">
    <source>
        <dbReference type="ARBA" id="ARBA00009970"/>
    </source>
</evidence>
<dbReference type="InterPro" id="IPR043145">
    <property type="entry name" value="Znf_ZZ_sf"/>
</dbReference>
<dbReference type="Proteomes" id="UP000653305">
    <property type="component" value="Unassembled WGS sequence"/>
</dbReference>
<dbReference type="EMBL" id="BMAC01000657">
    <property type="protein sequence ID" value="GFQ01084.1"/>
    <property type="molecule type" value="Genomic_DNA"/>
</dbReference>
<accession>A0A830CYY7</accession>
<dbReference type="InterPro" id="IPR056530">
    <property type="entry name" value="UBR4-like_dom"/>
</dbReference>
<evidence type="ECO:0000256" key="4">
    <source>
        <dbReference type="ARBA" id="ARBA00022692"/>
    </source>
</evidence>
<dbReference type="PROSITE" id="PS52043">
    <property type="entry name" value="UBR4_E3"/>
    <property type="match status" value="1"/>
</dbReference>
<feature type="region of interest" description="UBR4 E3 catalytic module" evidence="14">
    <location>
        <begin position="4681"/>
        <end position="5202"/>
    </location>
</feature>
<feature type="region of interest" description="Disordered" evidence="15">
    <location>
        <begin position="1633"/>
        <end position="1665"/>
    </location>
</feature>
<feature type="region of interest" description="Disordered" evidence="15">
    <location>
        <begin position="5001"/>
        <end position="5026"/>
    </location>
</feature>
<evidence type="ECO:0000256" key="3">
    <source>
        <dbReference type="ARBA" id="ARBA00022473"/>
    </source>
</evidence>
<evidence type="ECO:0000259" key="16">
    <source>
        <dbReference type="PROSITE" id="PS50135"/>
    </source>
</evidence>
<feature type="compositionally biased region" description="Acidic residues" evidence="15">
    <location>
        <begin position="1639"/>
        <end position="1649"/>
    </location>
</feature>
<comment type="similarity">
    <text evidence="2 14">Belongs to the UBR4 family.</text>
</comment>
<reference evidence="18" key="1">
    <citation type="submission" date="2020-07" db="EMBL/GenBank/DDBJ databases">
        <title>Ethylene signaling mediates host invasion by parasitic plants.</title>
        <authorList>
            <person name="Yoshida S."/>
        </authorList>
    </citation>
    <scope>NUCLEOTIDE SEQUENCE</scope>
    <source>
        <strain evidence="18">Okayama</strain>
    </source>
</reference>
<feature type="compositionally biased region" description="Low complexity" evidence="15">
    <location>
        <begin position="1600"/>
        <end position="1614"/>
    </location>
</feature>
<feature type="region of interest" description="Disordered" evidence="15">
    <location>
        <begin position="3919"/>
        <end position="3971"/>
    </location>
</feature>